<dbReference type="PIRSF" id="PIRSF037226">
    <property type="entry name" value="Amidohydrolase_ACY1L2_prd"/>
    <property type="match status" value="1"/>
</dbReference>
<dbReference type="InterPro" id="IPR011650">
    <property type="entry name" value="Peptidase_M20_dimer"/>
</dbReference>
<dbReference type="CDD" id="cd03887">
    <property type="entry name" value="M20_Acy1L2"/>
    <property type="match status" value="1"/>
</dbReference>
<dbReference type="GO" id="GO:0071713">
    <property type="term" value="F:para-aminobenzoyl-glutamate hydrolase activity"/>
    <property type="evidence" value="ECO:0007669"/>
    <property type="project" value="TreeGrafter"/>
</dbReference>
<dbReference type="InterPro" id="IPR036264">
    <property type="entry name" value="Bact_exopeptidase_dim_dom"/>
</dbReference>
<dbReference type="InterPro" id="IPR052030">
    <property type="entry name" value="Peptidase_M20/M20A_hydrolases"/>
</dbReference>
<dbReference type="InterPro" id="IPR017144">
    <property type="entry name" value="Xaa-Arg_dipeptidase"/>
</dbReference>
<protein>
    <recommendedName>
        <fullName evidence="1">Peptidase M20 domain-containing protein 2</fullName>
    </recommendedName>
</protein>
<dbReference type="Pfam" id="PF07687">
    <property type="entry name" value="M20_dimer"/>
    <property type="match status" value="1"/>
</dbReference>
<evidence type="ECO:0000313" key="5">
    <source>
        <dbReference type="Proteomes" id="UP000307000"/>
    </source>
</evidence>
<proteinExistence type="inferred from homology"/>
<evidence type="ECO:0000313" key="4">
    <source>
        <dbReference type="EMBL" id="QCY48290.1"/>
    </source>
</evidence>
<dbReference type="Gene3D" id="3.30.70.360">
    <property type="match status" value="1"/>
</dbReference>
<dbReference type="KEGG" id="gcr:GcLGCM259_2583"/>
<feature type="domain" description="Peptidase M20 dimerisation" evidence="3">
    <location>
        <begin position="177"/>
        <end position="266"/>
    </location>
</feature>
<dbReference type="SUPFAM" id="SSF55031">
    <property type="entry name" value="Bacterial exopeptidase dimerisation domain"/>
    <property type="match status" value="1"/>
</dbReference>
<dbReference type="PANTHER" id="PTHR30575">
    <property type="entry name" value="PEPTIDASE M20"/>
    <property type="match status" value="1"/>
</dbReference>
<dbReference type="Pfam" id="PF01546">
    <property type="entry name" value="Peptidase_M20"/>
    <property type="match status" value="1"/>
</dbReference>
<dbReference type="InterPro" id="IPR017439">
    <property type="entry name" value="Amidohydrolase"/>
</dbReference>
<dbReference type="RefSeq" id="WP_217496535.1">
    <property type="nucleotide sequence ID" value="NZ_CP034412.1"/>
</dbReference>
<gene>
    <name evidence="4" type="ORF">GcLGCM259_2583</name>
</gene>
<dbReference type="Gene3D" id="3.40.630.10">
    <property type="entry name" value="Zn peptidases"/>
    <property type="match status" value="1"/>
</dbReference>
<reference evidence="4 5" key="1">
    <citation type="submission" date="2018-12" db="EMBL/GenBank/DDBJ databases">
        <title>Complete Genome Sequence of Glutamicibacter creatinolyticus strain LGCM259,isolated from an abscess of a 12-year-old mare in Italy.</title>
        <authorList>
            <person name="Santos R.G."/>
            <person name="Silva A.L."/>
            <person name="Seyffert N."/>
            <person name="Castro T.L.P."/>
            <person name="Attili A.R."/>
            <person name="Rifici C."/>
            <person name="Mazzullo G."/>
            <person name="Brenig B."/>
            <person name="Venanzi F."/>
            <person name="Azevedo V."/>
        </authorList>
    </citation>
    <scope>NUCLEOTIDE SEQUENCE [LARGE SCALE GENOMIC DNA]</scope>
    <source>
        <strain evidence="4 5">LGCM 259</strain>
    </source>
</reference>
<organism evidence="4 5">
    <name type="scientific">Glutamicibacter creatinolyticus</name>
    <dbReference type="NCBI Taxonomy" id="162496"/>
    <lineage>
        <taxon>Bacteria</taxon>
        <taxon>Bacillati</taxon>
        <taxon>Actinomycetota</taxon>
        <taxon>Actinomycetes</taxon>
        <taxon>Micrococcales</taxon>
        <taxon>Micrococcaceae</taxon>
        <taxon>Glutamicibacter</taxon>
    </lineage>
</organism>
<dbReference type="PANTHER" id="PTHR30575:SF0">
    <property type="entry name" value="XAA-ARG DIPEPTIDASE"/>
    <property type="match status" value="1"/>
</dbReference>
<comment type="similarity">
    <text evidence="1">Belongs to the peptidase M20A family.</text>
</comment>
<evidence type="ECO:0000256" key="2">
    <source>
        <dbReference type="SAM" id="MobiDB-lite"/>
    </source>
</evidence>
<keyword evidence="5" id="KW-1185">Reference proteome</keyword>
<feature type="region of interest" description="Disordered" evidence="2">
    <location>
        <begin position="387"/>
        <end position="413"/>
    </location>
</feature>
<accession>A0A5B7WYG7</accession>
<sequence length="413" mass="43771">MSNTEEIRDQILATIEQRQQQLLSLSHGISSHPELAFEEYWASSAVAELLENAGFAVQRAAYGLPTALEAVYGQGEFTVAVVGEYDALPEIGHGCGHNIIATAGVGAALALKPVADRLGLRIKFLGTPAEEIGGGKILMLQQGAWDDVDFSLMVHGNTGVQYRCLSQGTQAYELLDVTYTGRTAHAAAAPHEGINAGSAVTLAQVAFGLLRQQLKSSVVVSSFVVSGGTATNVIPGEAKLQVEIRATQSSDWEDARQRVRACLEGAAIATGCQLSVVQPELPYEPMRQDPALAQYWDQNLERLGYQISGEQPPTGGSTDMGNISQYLPAIHPMLAVRNSDAVMHTSDFARDAASTDGDEAALNGARALALTVADVANDPELVQRLRAAREQRPSAKLSNRSGDAVPTQVGSPA</sequence>
<dbReference type="FunFam" id="3.30.70.360:FF:000004">
    <property type="entry name" value="Peptidase M20 domain-containing protein 2"/>
    <property type="match status" value="1"/>
</dbReference>
<dbReference type="GO" id="GO:0046657">
    <property type="term" value="P:folic acid catabolic process"/>
    <property type="evidence" value="ECO:0007669"/>
    <property type="project" value="TreeGrafter"/>
</dbReference>
<evidence type="ECO:0000259" key="3">
    <source>
        <dbReference type="Pfam" id="PF07687"/>
    </source>
</evidence>
<dbReference type="InterPro" id="IPR002933">
    <property type="entry name" value="Peptidase_M20"/>
</dbReference>
<dbReference type="Proteomes" id="UP000307000">
    <property type="component" value="Chromosome"/>
</dbReference>
<dbReference type="NCBIfam" id="TIGR01891">
    <property type="entry name" value="amidohydrolases"/>
    <property type="match status" value="1"/>
</dbReference>
<name>A0A5B7WYG7_9MICC</name>
<dbReference type="SUPFAM" id="SSF53187">
    <property type="entry name" value="Zn-dependent exopeptidases"/>
    <property type="match status" value="1"/>
</dbReference>
<dbReference type="GO" id="GO:0016805">
    <property type="term" value="F:dipeptidase activity"/>
    <property type="evidence" value="ECO:0007669"/>
    <property type="project" value="InterPro"/>
</dbReference>
<dbReference type="EMBL" id="CP034412">
    <property type="protein sequence ID" value="QCY48290.1"/>
    <property type="molecule type" value="Genomic_DNA"/>
</dbReference>
<dbReference type="GO" id="GO:0005737">
    <property type="term" value="C:cytoplasm"/>
    <property type="evidence" value="ECO:0007669"/>
    <property type="project" value="TreeGrafter"/>
</dbReference>
<dbReference type="AlphaFoldDB" id="A0A5B7WYG7"/>
<evidence type="ECO:0000256" key="1">
    <source>
        <dbReference type="PIRNR" id="PIRNR037226"/>
    </source>
</evidence>